<evidence type="ECO:0000313" key="2">
    <source>
        <dbReference type="Proteomes" id="UP000265882"/>
    </source>
</evidence>
<comment type="caution">
    <text evidence="1">The sequence shown here is derived from an EMBL/GenBank/DDBJ whole genome shotgun (WGS) entry which is preliminary data.</text>
</comment>
<dbReference type="EMBL" id="QZKU01000017">
    <property type="protein sequence ID" value="RJP25902.1"/>
    <property type="molecule type" value="Genomic_DNA"/>
</dbReference>
<name>A0A3A4P425_ABYX5</name>
<proteinExistence type="predicted"/>
<protein>
    <submittedName>
        <fullName evidence="1">Uncharacterized protein</fullName>
    </submittedName>
</protein>
<gene>
    <name evidence="1" type="ORF">C4520_01745</name>
</gene>
<dbReference type="AlphaFoldDB" id="A0A3A4P425"/>
<accession>A0A3A4P425</accession>
<reference evidence="1 2" key="1">
    <citation type="journal article" date="2017" name="ISME J.">
        <title>Energy and carbon metabolisms in a deep terrestrial subsurface fluid microbial community.</title>
        <authorList>
            <person name="Momper L."/>
            <person name="Jungbluth S.P."/>
            <person name="Lee M.D."/>
            <person name="Amend J.P."/>
        </authorList>
    </citation>
    <scope>NUCLEOTIDE SEQUENCE [LARGE SCALE GENOMIC DNA]</scope>
    <source>
        <strain evidence="1">SURF_5</strain>
    </source>
</reference>
<evidence type="ECO:0000313" key="1">
    <source>
        <dbReference type="EMBL" id="RJP25902.1"/>
    </source>
</evidence>
<dbReference type="Proteomes" id="UP000265882">
    <property type="component" value="Unassembled WGS sequence"/>
</dbReference>
<organism evidence="1 2">
    <name type="scientific">Abyssobacteria bacterium (strain SURF_5)</name>
    <dbReference type="NCBI Taxonomy" id="2093360"/>
    <lineage>
        <taxon>Bacteria</taxon>
        <taxon>Pseudomonadati</taxon>
        <taxon>Candidatus Hydrogenedentota</taxon>
        <taxon>Candidatus Abyssobacteria</taxon>
    </lineage>
</organism>
<sequence length="68" mass="8148">MNEIVIAFFFLRWYNKVRFFAEKREELFNEIQSIARAAGHRFGSCRPFTEEKSTSFKRLCAYGRDDCL</sequence>